<feature type="region of interest" description="Disordered" evidence="1">
    <location>
        <begin position="108"/>
        <end position="143"/>
    </location>
</feature>
<protein>
    <submittedName>
        <fullName evidence="2">Uncharacterized protein</fullName>
    </submittedName>
</protein>
<feature type="compositionally biased region" description="Polar residues" evidence="1">
    <location>
        <begin position="133"/>
        <end position="143"/>
    </location>
</feature>
<evidence type="ECO:0000313" key="3">
    <source>
        <dbReference type="Proteomes" id="UP000886998"/>
    </source>
</evidence>
<dbReference type="Proteomes" id="UP000886998">
    <property type="component" value="Unassembled WGS sequence"/>
</dbReference>
<gene>
    <name evidence="2" type="ORF">TNIN_357041</name>
</gene>
<dbReference type="AlphaFoldDB" id="A0A8X6XSU7"/>
<sequence>MVKGIASKIKMSGSDSEMELASVKSGFSYKSRSSTNSRSSSALAFMSDCFRLRGAMAQIQKTEPLLRSYCMMLKHENPEDKEMNDLLRRSIMDTIDKEYLLKSELRTLTPCTEPASPDHSTSLTPMKGENETRTTPTNLQDNS</sequence>
<keyword evidence="3" id="KW-1185">Reference proteome</keyword>
<evidence type="ECO:0000256" key="1">
    <source>
        <dbReference type="SAM" id="MobiDB-lite"/>
    </source>
</evidence>
<reference evidence="2" key="1">
    <citation type="submission" date="2020-08" db="EMBL/GenBank/DDBJ databases">
        <title>Multicomponent nature underlies the extraordinary mechanical properties of spider dragline silk.</title>
        <authorList>
            <person name="Kono N."/>
            <person name="Nakamura H."/>
            <person name="Mori M."/>
            <person name="Yoshida Y."/>
            <person name="Ohtoshi R."/>
            <person name="Malay A.D."/>
            <person name="Moran D.A.P."/>
            <person name="Tomita M."/>
            <person name="Numata K."/>
            <person name="Arakawa K."/>
        </authorList>
    </citation>
    <scope>NUCLEOTIDE SEQUENCE</scope>
</reference>
<organism evidence="2 3">
    <name type="scientific">Trichonephila inaurata madagascariensis</name>
    <dbReference type="NCBI Taxonomy" id="2747483"/>
    <lineage>
        <taxon>Eukaryota</taxon>
        <taxon>Metazoa</taxon>
        <taxon>Ecdysozoa</taxon>
        <taxon>Arthropoda</taxon>
        <taxon>Chelicerata</taxon>
        <taxon>Arachnida</taxon>
        <taxon>Araneae</taxon>
        <taxon>Araneomorphae</taxon>
        <taxon>Entelegynae</taxon>
        <taxon>Araneoidea</taxon>
        <taxon>Nephilidae</taxon>
        <taxon>Trichonephila</taxon>
        <taxon>Trichonephila inaurata</taxon>
    </lineage>
</organism>
<name>A0A8X6XSU7_9ARAC</name>
<comment type="caution">
    <text evidence="2">The sequence shown here is derived from an EMBL/GenBank/DDBJ whole genome shotgun (WGS) entry which is preliminary data.</text>
</comment>
<proteinExistence type="predicted"/>
<evidence type="ECO:0000313" key="2">
    <source>
        <dbReference type="EMBL" id="GFY58019.1"/>
    </source>
</evidence>
<dbReference type="EMBL" id="BMAV01011855">
    <property type="protein sequence ID" value="GFY58019.1"/>
    <property type="molecule type" value="Genomic_DNA"/>
</dbReference>
<accession>A0A8X6XSU7</accession>